<name>A0AA51N5M2_9BACT</name>
<keyword evidence="2" id="KW-1185">Reference proteome</keyword>
<evidence type="ECO:0000313" key="2">
    <source>
        <dbReference type="Proteomes" id="UP001244443"/>
    </source>
</evidence>
<dbReference type="RefSeq" id="WP_308356267.1">
    <property type="nucleotide sequence ID" value="NZ_CP129970.2"/>
</dbReference>
<proteinExistence type="predicted"/>
<dbReference type="SUPFAM" id="SSF49464">
    <property type="entry name" value="Carboxypeptidase regulatory domain-like"/>
    <property type="match status" value="1"/>
</dbReference>
<evidence type="ECO:0000313" key="1">
    <source>
        <dbReference type="EMBL" id="WMN06434.1"/>
    </source>
</evidence>
<dbReference type="EMBL" id="CP129970">
    <property type="protein sequence ID" value="WMN06434.1"/>
    <property type="molecule type" value="Genomic_DNA"/>
</dbReference>
<dbReference type="AlphaFoldDB" id="A0AA51N5M2"/>
<accession>A0AA51N5M2</accession>
<protein>
    <recommendedName>
        <fullName evidence="3">Carboxypeptidase-like regulatory domain-containing protein</fullName>
    </recommendedName>
</protein>
<dbReference type="Proteomes" id="UP001244443">
    <property type="component" value="Chromosome"/>
</dbReference>
<sequence length="881" mass="100214">MRKFLIIQMIMNLIIVLSVFSQEPISDPENTITLKGRVLSEDSSAVDFAYVIAQEVVSGKVCNYTFSSDKGYFSLDLVSKNDSVVLTFSRLGYVKKELTVHSNNDSLLVVLSMDSSNFLKEVKVIPDVITSSEDSDTISYFANSFIDGTESNVEDLLEKMPGFSINNETGEIKYQGKTIKKILLDGDDLTGTNYKVISKNLSADLIEEIEVLKNFSDLRLLKGIKKSEDVAINLKIKDELKSPFFGNAKLGGGTNSRYSGDADILSYNKAMKLYFIASANNTGYDLESYDLETYMDINMAEYKGFFGSSEILEGRLEAPPFFPEDKFTFHQGQFLSNTMLVNLSERSSLRSTSTFYNNDINFNFRDSINYLIDEENFFIFEQERLQNIKPLEFFQGIEYTSQLSKKEDLKAKIQFRKSIEDISSINLNSFNTIEDQMLVQKDLLYSNVSYQRQLNSKWVFTTEVEGNFDNLTEEISIQNDQLDIVDSSLQQKSSQALYNVGATSSFIGLLKNNWQTNLSVSFIHSSSQIDIGDGQDFFYPSSELTVNNSSVETEILKRFKNHKVFFRPKFKNLNYTKDGSNYSNFLVEPQIGAVFKDKFFQNLNAEMKVLGHREFNLLEPTQLLSTSLLIDNRTTATYQAEVEDLVKRDVIAANIALSDMNNTFISGSLEAGLVRAENELFSRISFEDEIVSIEYSQADNVEQSFFSSSLDKYWPSIKSTFKFIYEYKTSSTPLVIEDIEASSILSQKALSFTSGSSLTSSINLSLGVKYNSILNIWGERDVRMTYNNYNSKLNLKFLPRTLFSFEFMSLHFQNLQDGFNPILNSLVRTESENGKFTFELRANNILNNNNLAVNNIELTSFSANIFPLMNNFYLFSIKYSF</sequence>
<dbReference type="SUPFAM" id="SSF56935">
    <property type="entry name" value="Porins"/>
    <property type="match status" value="1"/>
</dbReference>
<gene>
    <name evidence="1" type="ORF">QYS48_32550</name>
</gene>
<organism evidence="1 2">
    <name type="scientific">Marivirga arenosa</name>
    <dbReference type="NCBI Taxonomy" id="3059076"/>
    <lineage>
        <taxon>Bacteria</taxon>
        <taxon>Pseudomonadati</taxon>
        <taxon>Bacteroidota</taxon>
        <taxon>Cytophagia</taxon>
        <taxon>Cytophagales</taxon>
        <taxon>Marivirgaceae</taxon>
        <taxon>Marivirga</taxon>
    </lineage>
</organism>
<dbReference type="InterPro" id="IPR008969">
    <property type="entry name" value="CarboxyPept-like_regulatory"/>
</dbReference>
<reference evidence="1" key="1">
    <citation type="submission" date="2023-08" db="EMBL/GenBank/DDBJ databases">
        <title>Comparative genomics and taxonomic characterization of three novel marine species of genus Marivirga.</title>
        <authorList>
            <person name="Muhammad N."/>
            <person name="Kim S.-G."/>
        </authorList>
    </citation>
    <scope>NUCLEOTIDE SEQUENCE [LARGE SCALE GENOMIC DNA]</scope>
    <source>
        <strain evidence="1">ABR2-2</strain>
    </source>
</reference>
<evidence type="ECO:0008006" key="3">
    <source>
        <dbReference type="Google" id="ProtNLM"/>
    </source>
</evidence>